<keyword evidence="6" id="KW-0479">Metal-binding</keyword>
<evidence type="ECO:0000256" key="3">
    <source>
        <dbReference type="ARBA" id="ARBA00005300"/>
    </source>
</evidence>
<comment type="caution">
    <text evidence="12">The sequence shown here is derived from an EMBL/GenBank/DDBJ whole genome shotgun (WGS) entry which is preliminary data.</text>
</comment>
<dbReference type="EC" id="3.1.26.4" evidence="4"/>
<dbReference type="Proteomes" id="UP000419144">
    <property type="component" value="Unassembled WGS sequence"/>
</dbReference>
<evidence type="ECO:0000313" key="13">
    <source>
        <dbReference type="Proteomes" id="UP000419144"/>
    </source>
</evidence>
<dbReference type="PIRSF" id="PIRSF036852">
    <property type="entry name" value="Ribonuclease_H1_euk"/>
    <property type="match status" value="1"/>
</dbReference>
<gene>
    <name evidence="12" type="ORF">LtaPh_0602600</name>
</gene>
<dbReference type="FunFam" id="3.30.420.10:FF:000202">
    <property type="entry name" value="Ribonuclease H1, putative"/>
    <property type="match status" value="1"/>
</dbReference>
<evidence type="ECO:0000256" key="7">
    <source>
        <dbReference type="ARBA" id="ARBA00022759"/>
    </source>
</evidence>
<dbReference type="GO" id="GO:0003676">
    <property type="term" value="F:nucleic acid binding"/>
    <property type="evidence" value="ECO:0007669"/>
    <property type="project" value="InterPro"/>
</dbReference>
<dbReference type="GO" id="GO:0043137">
    <property type="term" value="P:DNA replication, removal of RNA primer"/>
    <property type="evidence" value="ECO:0007669"/>
    <property type="project" value="TreeGrafter"/>
</dbReference>
<evidence type="ECO:0000256" key="5">
    <source>
        <dbReference type="ARBA" id="ARBA00022722"/>
    </source>
</evidence>
<feature type="domain" description="RNase H type-1" evidence="11">
    <location>
        <begin position="167"/>
        <end position="386"/>
    </location>
</feature>
<dbReference type="Gene3D" id="3.30.420.10">
    <property type="entry name" value="Ribonuclease H-like superfamily/Ribonuclease H"/>
    <property type="match status" value="1"/>
</dbReference>
<evidence type="ECO:0000256" key="9">
    <source>
        <dbReference type="ARBA" id="ARBA00022842"/>
    </source>
</evidence>
<dbReference type="InterPro" id="IPR017067">
    <property type="entry name" value="RNase_H1_euk"/>
</dbReference>
<evidence type="ECO:0000256" key="6">
    <source>
        <dbReference type="ARBA" id="ARBA00022723"/>
    </source>
</evidence>
<keyword evidence="8" id="KW-0378">Hydrolase</keyword>
<evidence type="ECO:0000256" key="10">
    <source>
        <dbReference type="SAM" id="MobiDB-lite"/>
    </source>
</evidence>
<sequence>MKPSFYAVAVGKARGIYSTWAQCSEQVTGYPGSVYKAFRTLDEARSFLAAHPLPSTGSAVSIGAASSSGSAAAAAQYLPIRETGALESSYFKGRLKRETRDDLLAGEESVAAWKARRCRADHAPISAAPPASPSLSTSLSVETPSATDTSPLATTTTTTTAATVRLPEAFEVVYVDGACRHNGTSQARAGYGGYYGSLADPRNFSCPVPLTESQTNNRGEVRAVIHAIVQAFIDAGAPADALEATHLVDPSAWTLGDLTRPLPHLTIYTDSRYVIDGLTRYAKKWVLNGFVLSTKKPVQNQDLWKQLIRLRDRYNTLYARQQHDQQCARRCGDGHHSKADVAEPVQYTCHNTKNDKSEGMELIHVRGHSKVHGNEMADSLAVMGSRLHTS</sequence>
<dbReference type="PANTHER" id="PTHR10642:SF26">
    <property type="entry name" value="RIBONUCLEASE H1"/>
    <property type="match status" value="1"/>
</dbReference>
<accession>A0A640K9U6</accession>
<dbReference type="InterPro" id="IPR037056">
    <property type="entry name" value="RNase_H1_N_sf"/>
</dbReference>
<keyword evidence="9" id="KW-0460">Magnesium</keyword>
<comment type="catalytic activity">
    <reaction evidence="1">
        <text>Endonucleolytic cleavage to 5'-phosphomonoester.</text>
        <dbReference type="EC" id="3.1.26.4"/>
    </reaction>
</comment>
<dbReference type="GO" id="GO:0000287">
    <property type="term" value="F:magnesium ion binding"/>
    <property type="evidence" value="ECO:0007669"/>
    <property type="project" value="InterPro"/>
</dbReference>
<evidence type="ECO:0000259" key="11">
    <source>
        <dbReference type="PROSITE" id="PS50879"/>
    </source>
</evidence>
<dbReference type="SUPFAM" id="SSF53098">
    <property type="entry name" value="Ribonuclease H-like"/>
    <property type="match status" value="1"/>
</dbReference>
<keyword evidence="7" id="KW-0255">Endonuclease</keyword>
<dbReference type="EMBL" id="BLBS01000007">
    <property type="protein sequence ID" value="GET85891.1"/>
    <property type="molecule type" value="Genomic_DNA"/>
</dbReference>
<dbReference type="SUPFAM" id="SSF55658">
    <property type="entry name" value="L9 N-domain-like"/>
    <property type="match status" value="1"/>
</dbReference>
<dbReference type="Gene3D" id="3.40.970.10">
    <property type="entry name" value="Ribonuclease H1, N-terminal domain"/>
    <property type="match status" value="1"/>
</dbReference>
<proteinExistence type="inferred from homology"/>
<dbReference type="VEuPathDB" id="TriTrypDB:LtaPh_0602600"/>
<dbReference type="InterPro" id="IPR009027">
    <property type="entry name" value="Ribosomal_bL9/RNase_H1_N"/>
</dbReference>
<dbReference type="OrthoDB" id="407198at2759"/>
<evidence type="ECO:0000313" key="12">
    <source>
        <dbReference type="EMBL" id="GET85891.1"/>
    </source>
</evidence>
<evidence type="ECO:0000256" key="1">
    <source>
        <dbReference type="ARBA" id="ARBA00000077"/>
    </source>
</evidence>
<dbReference type="InterPro" id="IPR012337">
    <property type="entry name" value="RNaseH-like_sf"/>
</dbReference>
<dbReference type="AlphaFoldDB" id="A0A640K9U6"/>
<dbReference type="PROSITE" id="PS50879">
    <property type="entry name" value="RNASE_H_1"/>
    <property type="match status" value="1"/>
</dbReference>
<reference evidence="12" key="1">
    <citation type="submission" date="2019-11" db="EMBL/GenBank/DDBJ databases">
        <title>Leishmania tarentolae CDS.</title>
        <authorList>
            <person name="Goto Y."/>
            <person name="Yamagishi J."/>
        </authorList>
    </citation>
    <scope>NUCLEOTIDE SEQUENCE [LARGE SCALE GENOMIC DNA]</scope>
    <source>
        <strain evidence="12">Parrot Tar II</strain>
    </source>
</reference>
<comment type="similarity">
    <text evidence="3">Belongs to the RNase H family.</text>
</comment>
<dbReference type="InterPro" id="IPR011320">
    <property type="entry name" value="RNase_H1_N"/>
</dbReference>
<keyword evidence="13" id="KW-1185">Reference proteome</keyword>
<dbReference type="PANTHER" id="PTHR10642">
    <property type="entry name" value="RIBONUCLEASE H1"/>
    <property type="match status" value="1"/>
</dbReference>
<dbReference type="GO" id="GO:0004523">
    <property type="term" value="F:RNA-DNA hybrid ribonuclease activity"/>
    <property type="evidence" value="ECO:0007669"/>
    <property type="project" value="UniProtKB-EC"/>
</dbReference>
<evidence type="ECO:0000256" key="4">
    <source>
        <dbReference type="ARBA" id="ARBA00012180"/>
    </source>
</evidence>
<protein>
    <recommendedName>
        <fullName evidence="4">ribonuclease H</fullName>
        <ecNumber evidence="4">3.1.26.4</ecNumber>
    </recommendedName>
</protein>
<dbReference type="InterPro" id="IPR002156">
    <property type="entry name" value="RNaseH_domain"/>
</dbReference>
<keyword evidence="5" id="KW-0540">Nuclease</keyword>
<organism evidence="12 13">
    <name type="scientific">Leishmania tarentolae</name>
    <name type="common">Sauroleishmania tarentolae</name>
    <dbReference type="NCBI Taxonomy" id="5689"/>
    <lineage>
        <taxon>Eukaryota</taxon>
        <taxon>Discoba</taxon>
        <taxon>Euglenozoa</taxon>
        <taxon>Kinetoplastea</taxon>
        <taxon>Metakinetoplastina</taxon>
        <taxon>Trypanosomatida</taxon>
        <taxon>Trypanosomatidae</taxon>
        <taxon>Leishmaniinae</taxon>
        <taxon>Leishmania</taxon>
        <taxon>lizard Leishmania</taxon>
    </lineage>
</organism>
<evidence type="ECO:0000256" key="2">
    <source>
        <dbReference type="ARBA" id="ARBA00001946"/>
    </source>
</evidence>
<name>A0A640K9U6_LEITA</name>
<dbReference type="InterPro" id="IPR036397">
    <property type="entry name" value="RNaseH_sf"/>
</dbReference>
<dbReference type="FunFam" id="3.40.970.10:FF:000001">
    <property type="entry name" value="Ribonuclease H1"/>
    <property type="match status" value="1"/>
</dbReference>
<dbReference type="CDD" id="cd09280">
    <property type="entry name" value="RNase_HI_eukaryote_like"/>
    <property type="match status" value="1"/>
</dbReference>
<feature type="region of interest" description="Disordered" evidence="10">
    <location>
        <begin position="124"/>
        <end position="158"/>
    </location>
</feature>
<dbReference type="InterPro" id="IPR050092">
    <property type="entry name" value="RNase_H"/>
</dbReference>
<dbReference type="Pfam" id="PF00075">
    <property type="entry name" value="RNase_H"/>
    <property type="match status" value="1"/>
</dbReference>
<evidence type="ECO:0000256" key="8">
    <source>
        <dbReference type="ARBA" id="ARBA00022801"/>
    </source>
</evidence>
<dbReference type="Pfam" id="PF01693">
    <property type="entry name" value="Cauli_VI"/>
    <property type="match status" value="1"/>
</dbReference>
<comment type="cofactor">
    <cofactor evidence="2">
        <name>Mg(2+)</name>
        <dbReference type="ChEBI" id="CHEBI:18420"/>
    </cofactor>
</comment>